<comment type="caution">
    <text evidence="1">The sequence shown here is derived from an EMBL/GenBank/DDBJ whole genome shotgun (WGS) entry which is preliminary data.</text>
</comment>
<dbReference type="Proteomes" id="UP000652219">
    <property type="component" value="Unassembled WGS sequence"/>
</dbReference>
<dbReference type="AlphaFoldDB" id="A0A8H6MTC1"/>
<sequence>MSNPPTGVEDSPRELMFADLVSNEACSLDDPIRCSGLMPFTIHALSAVPGPGWRSELASNPFQDRFFLLLDARPHDVQHGYEEWLGVSYGPSAVGVLAQGVIFAPHESGYTLPISAEVLMGLFFSSW</sequence>
<proteinExistence type="predicted"/>
<gene>
    <name evidence="1" type="ORF">CSOJ01_08212</name>
</gene>
<protein>
    <submittedName>
        <fullName evidence="1">Uncharacterized protein</fullName>
    </submittedName>
</protein>
<reference evidence="1 2" key="1">
    <citation type="journal article" date="2020" name="Phytopathology">
        <title>Genome Sequence Resources of Colletotrichum truncatum, C. plurivorum, C. musicola, and C. sojae: Four Species Pathogenic to Soybean (Glycine max).</title>
        <authorList>
            <person name="Rogerio F."/>
            <person name="Boufleur T.R."/>
            <person name="Ciampi-Guillardi M."/>
            <person name="Sukno S.A."/>
            <person name="Thon M.R."/>
            <person name="Massola Junior N.S."/>
            <person name="Baroncelli R."/>
        </authorList>
    </citation>
    <scope>NUCLEOTIDE SEQUENCE [LARGE SCALE GENOMIC DNA]</scope>
    <source>
        <strain evidence="1 2">LFN0009</strain>
    </source>
</reference>
<name>A0A8H6MTC1_9PEZI</name>
<dbReference type="EMBL" id="WIGN01000138">
    <property type="protein sequence ID" value="KAF6807406.1"/>
    <property type="molecule type" value="Genomic_DNA"/>
</dbReference>
<organism evidence="1 2">
    <name type="scientific">Colletotrichum sojae</name>
    <dbReference type="NCBI Taxonomy" id="2175907"/>
    <lineage>
        <taxon>Eukaryota</taxon>
        <taxon>Fungi</taxon>
        <taxon>Dikarya</taxon>
        <taxon>Ascomycota</taxon>
        <taxon>Pezizomycotina</taxon>
        <taxon>Sordariomycetes</taxon>
        <taxon>Hypocreomycetidae</taxon>
        <taxon>Glomerellales</taxon>
        <taxon>Glomerellaceae</taxon>
        <taxon>Colletotrichum</taxon>
        <taxon>Colletotrichum orchidearum species complex</taxon>
    </lineage>
</organism>
<accession>A0A8H6MTC1</accession>
<keyword evidence="2" id="KW-1185">Reference proteome</keyword>
<evidence type="ECO:0000313" key="2">
    <source>
        <dbReference type="Proteomes" id="UP000652219"/>
    </source>
</evidence>
<evidence type="ECO:0000313" key="1">
    <source>
        <dbReference type="EMBL" id="KAF6807406.1"/>
    </source>
</evidence>